<proteinExistence type="predicted"/>
<reference evidence="1" key="1">
    <citation type="submission" date="2020-01" db="EMBL/GenBank/DDBJ databases">
        <authorList>
            <person name="Feng Z.H.Z."/>
        </authorList>
    </citation>
    <scope>NUCLEOTIDE SEQUENCE</scope>
    <source>
        <strain evidence="1">CBS107.38</strain>
    </source>
</reference>
<dbReference type="GeneID" id="62208048"/>
<keyword evidence="2" id="KW-1185">Reference proteome</keyword>
<dbReference type="AlphaFoldDB" id="A0A8H7AVE6"/>
<name>A0A8H7AVE6_9PLEO</name>
<evidence type="ECO:0000313" key="2">
    <source>
        <dbReference type="Proteomes" id="UP000596902"/>
    </source>
</evidence>
<sequence>MDPGPEPVLESKVDILDIDCIPSAVNKFGAVQAGSFIQLRAHMVEAVMYYDDHDRASVCKEGSNAQIIFPDCSISFNTDSSTTGTHVNLRRDPSSFLGNSDHIQVDSATNKKNHDPGTRRCGTVFYLLLFTGTCQDETGACILVLGQIIDGGKLRYQRLGLGVTSLDYCSGPRYRKDWKPWQAWEALEEWSEWEKWFADTEPEVVKIV</sequence>
<dbReference type="Proteomes" id="UP000596902">
    <property type="component" value="Unassembled WGS sequence"/>
</dbReference>
<comment type="caution">
    <text evidence="1">The sequence shown here is derived from an EMBL/GenBank/DDBJ whole genome shotgun (WGS) entry which is preliminary data.</text>
</comment>
<reference evidence="1" key="2">
    <citation type="submission" date="2020-08" db="EMBL/GenBank/DDBJ databases">
        <title>Draft Genome Sequence of Cumin Blight Pathogen Alternaria burnsii.</title>
        <authorList>
            <person name="Feng Z."/>
        </authorList>
    </citation>
    <scope>NUCLEOTIDE SEQUENCE</scope>
    <source>
        <strain evidence="1">CBS107.38</strain>
    </source>
</reference>
<protein>
    <submittedName>
        <fullName evidence="1">Uncharacterized protein</fullName>
    </submittedName>
</protein>
<accession>A0A8H7AVE6</accession>
<dbReference type="RefSeq" id="XP_038782671.1">
    <property type="nucleotide sequence ID" value="XM_038934870.1"/>
</dbReference>
<organism evidence="1 2">
    <name type="scientific">Alternaria burnsii</name>
    <dbReference type="NCBI Taxonomy" id="1187904"/>
    <lineage>
        <taxon>Eukaryota</taxon>
        <taxon>Fungi</taxon>
        <taxon>Dikarya</taxon>
        <taxon>Ascomycota</taxon>
        <taxon>Pezizomycotina</taxon>
        <taxon>Dothideomycetes</taxon>
        <taxon>Pleosporomycetidae</taxon>
        <taxon>Pleosporales</taxon>
        <taxon>Pleosporineae</taxon>
        <taxon>Pleosporaceae</taxon>
        <taxon>Alternaria</taxon>
        <taxon>Alternaria sect. Alternaria</taxon>
    </lineage>
</organism>
<dbReference type="EMBL" id="JAAABM010000017">
    <property type="protein sequence ID" value="KAF7672313.1"/>
    <property type="molecule type" value="Genomic_DNA"/>
</dbReference>
<evidence type="ECO:0000313" key="1">
    <source>
        <dbReference type="EMBL" id="KAF7672313.1"/>
    </source>
</evidence>
<gene>
    <name evidence="1" type="ORF">GT037_009823</name>
</gene>